<protein>
    <submittedName>
        <fullName evidence="1">Uncharacterized protein</fullName>
    </submittedName>
</protein>
<dbReference type="Proteomes" id="UP000281553">
    <property type="component" value="Unassembled WGS sequence"/>
</dbReference>
<reference evidence="1 2" key="1">
    <citation type="submission" date="2018-11" db="EMBL/GenBank/DDBJ databases">
        <authorList>
            <consortium name="Pathogen Informatics"/>
        </authorList>
    </citation>
    <scope>NUCLEOTIDE SEQUENCE [LARGE SCALE GENOMIC DNA]</scope>
</reference>
<dbReference type="AlphaFoldDB" id="A0A3P7LSA8"/>
<keyword evidence="2" id="KW-1185">Reference proteome</keyword>
<organism evidence="1 2">
    <name type="scientific">Dibothriocephalus latus</name>
    <name type="common">Fish tapeworm</name>
    <name type="synonym">Diphyllobothrium latum</name>
    <dbReference type="NCBI Taxonomy" id="60516"/>
    <lineage>
        <taxon>Eukaryota</taxon>
        <taxon>Metazoa</taxon>
        <taxon>Spiralia</taxon>
        <taxon>Lophotrochozoa</taxon>
        <taxon>Platyhelminthes</taxon>
        <taxon>Cestoda</taxon>
        <taxon>Eucestoda</taxon>
        <taxon>Diphyllobothriidea</taxon>
        <taxon>Diphyllobothriidae</taxon>
        <taxon>Dibothriocephalus</taxon>
    </lineage>
</organism>
<evidence type="ECO:0000313" key="1">
    <source>
        <dbReference type="EMBL" id="VDN13843.1"/>
    </source>
</evidence>
<accession>A0A3P7LSA8</accession>
<proteinExistence type="predicted"/>
<gene>
    <name evidence="1" type="ORF">DILT_LOCUS9674</name>
</gene>
<evidence type="ECO:0000313" key="2">
    <source>
        <dbReference type="Proteomes" id="UP000281553"/>
    </source>
</evidence>
<dbReference type="EMBL" id="UYRU01057531">
    <property type="protein sequence ID" value="VDN13843.1"/>
    <property type="molecule type" value="Genomic_DNA"/>
</dbReference>
<dbReference type="OrthoDB" id="68483at2759"/>
<sequence length="224" mass="24625">MARDHIDTQKSKSCKNCCQPASRSIESLKETNHCSAVVGAKYELLTDKRVLKLTKEDNAFANFFEELADPHQVDGLSQNFPIGKCWQQNTLLTPDADAFNFFRGNPAAYNQVDEANNGLILMDSYGSISPLLQGPESAFAYGSRSQHTPPEAVSYARSFLESDRLDSSAPFCFTYNQPHRKPPKVVGGRYLLGETIGRGSYGKVSASTPLCIHPAIHVFSIASD</sequence>
<name>A0A3P7LSA8_DIBLA</name>